<dbReference type="Proteomes" id="UP000483820">
    <property type="component" value="Chromosome II"/>
</dbReference>
<sequence length="203" mass="23910">MQQPAHDHSNCVRDAMRTLQQRAIILNRNFENGRETDQLFPTLHENVRDMLEIVRRDPANCLAPCPMPQFPQQPHLVNYTDVIDQFLNSNPTIGACSVFRLSDNETIFRKGFFFNLTNAEKSELLSYFGPKRNAKNKRITLDNETFRFCAHKMILYGQTENEIYYFTCLKTTRVVIAFFGRRSFMQVHRPVWWLGENLKNQEN</sequence>
<organism evidence="2 3">
    <name type="scientific">Caenorhabditis remanei</name>
    <name type="common">Caenorhabditis vulgaris</name>
    <dbReference type="NCBI Taxonomy" id="31234"/>
    <lineage>
        <taxon>Eukaryota</taxon>
        <taxon>Metazoa</taxon>
        <taxon>Ecdysozoa</taxon>
        <taxon>Nematoda</taxon>
        <taxon>Chromadorea</taxon>
        <taxon>Rhabditida</taxon>
        <taxon>Rhabditina</taxon>
        <taxon>Rhabditomorpha</taxon>
        <taxon>Rhabditoidea</taxon>
        <taxon>Rhabditidae</taxon>
        <taxon>Peloderinae</taxon>
        <taxon>Caenorhabditis</taxon>
    </lineage>
</organism>
<dbReference type="GeneID" id="78773739"/>
<comment type="caution">
    <text evidence="2">The sequence shown here is derived from an EMBL/GenBank/DDBJ whole genome shotgun (WGS) entry which is preliminary data.</text>
</comment>
<accession>A0A6A5HC12</accession>
<dbReference type="EMBL" id="WUAV01000002">
    <property type="protein sequence ID" value="KAF1763936.1"/>
    <property type="molecule type" value="Genomic_DNA"/>
</dbReference>
<gene>
    <name evidence="1" type="ORF">GCK72_003882</name>
    <name evidence="2" type="ORF">GCK72_003888</name>
</gene>
<dbReference type="CTD" id="78773739"/>
<dbReference type="KEGG" id="crq:GCK72_003882"/>
<name>A0A6A5HC12_CAERE</name>
<dbReference type="AlphaFoldDB" id="A0A6A5HC12"/>
<evidence type="ECO:0000313" key="2">
    <source>
        <dbReference type="EMBL" id="KAF1763942.1"/>
    </source>
</evidence>
<dbReference type="RefSeq" id="XP_053588502.1">
    <property type="nucleotide sequence ID" value="XM_053724308.1"/>
</dbReference>
<evidence type="ECO:0000313" key="3">
    <source>
        <dbReference type="Proteomes" id="UP000483820"/>
    </source>
</evidence>
<evidence type="ECO:0000313" key="1">
    <source>
        <dbReference type="EMBL" id="KAF1763936.1"/>
    </source>
</evidence>
<dbReference type="EMBL" id="WUAV01000002">
    <property type="protein sequence ID" value="KAF1763942.1"/>
    <property type="molecule type" value="Genomic_DNA"/>
</dbReference>
<reference evidence="2 3" key="1">
    <citation type="submission" date="2019-12" db="EMBL/GenBank/DDBJ databases">
        <title>Chromosome-level assembly of the Caenorhabditis remanei genome.</title>
        <authorList>
            <person name="Teterina A.A."/>
            <person name="Willis J.H."/>
            <person name="Phillips P.C."/>
        </authorList>
    </citation>
    <scope>NUCLEOTIDE SEQUENCE [LARGE SCALE GENOMIC DNA]</scope>
    <source>
        <strain evidence="2 3">PX506</strain>
        <tissue evidence="2">Whole organism</tissue>
    </source>
</reference>
<proteinExistence type="predicted"/>
<protein>
    <submittedName>
        <fullName evidence="2">Uncharacterized protein</fullName>
    </submittedName>
</protein>